<dbReference type="OrthoDB" id="8481084at2"/>
<proteinExistence type="predicted"/>
<protein>
    <submittedName>
        <fullName evidence="3">Uncharacterized conserved protein</fullName>
    </submittedName>
</protein>
<feature type="domain" description="Antitoxin Xre/MbcA/ParS-like toxin-binding" evidence="1">
    <location>
        <begin position="75"/>
        <end position="123"/>
    </location>
</feature>
<evidence type="ECO:0000313" key="3">
    <source>
        <dbReference type="EMBL" id="SUB01463.1"/>
    </source>
</evidence>
<dbReference type="GO" id="GO:0003677">
    <property type="term" value="F:DNA binding"/>
    <property type="evidence" value="ECO:0007669"/>
    <property type="project" value="InterPro"/>
</dbReference>
<sequence>MTLAHQILQKPEAGAVLTKAALRAAERLGLLGRQLADIVGVSEATVSRWKRGESLLEPGTKPFELAVLLVRAFRSLDAITGGDEAVARRWLTAHNTALAAKPVDRMMQIQGLVDVTAYLDARRAPL</sequence>
<dbReference type="CDD" id="cd00093">
    <property type="entry name" value="HTH_XRE"/>
    <property type="match status" value="1"/>
</dbReference>
<dbReference type="InterPro" id="IPR024467">
    <property type="entry name" value="Xre/MbcA/ParS-like_toxin-bd"/>
</dbReference>
<dbReference type="EMBL" id="UGSK01000001">
    <property type="protein sequence ID" value="SUB01463.1"/>
    <property type="molecule type" value="Genomic_DNA"/>
</dbReference>
<dbReference type="Proteomes" id="UP000255000">
    <property type="component" value="Unassembled WGS sequence"/>
</dbReference>
<dbReference type="SUPFAM" id="SSF47413">
    <property type="entry name" value="lambda repressor-like DNA-binding domains"/>
    <property type="match status" value="1"/>
</dbReference>
<dbReference type="Gene3D" id="1.10.260.40">
    <property type="entry name" value="lambda repressor-like DNA-binding domains"/>
    <property type="match status" value="1"/>
</dbReference>
<accession>A0A378ZWV1</accession>
<dbReference type="InterPro" id="IPR046847">
    <property type="entry name" value="Xre-like_HTH"/>
</dbReference>
<dbReference type="RefSeq" id="WP_019964745.1">
    <property type="nucleotide sequence ID" value="NZ_UGSK01000001.1"/>
</dbReference>
<dbReference type="Pfam" id="PF20432">
    <property type="entry name" value="Xre-like-HTH"/>
    <property type="match status" value="1"/>
</dbReference>
<dbReference type="InterPro" id="IPR010982">
    <property type="entry name" value="Lambda_DNA-bd_dom_sf"/>
</dbReference>
<reference evidence="3 4" key="1">
    <citation type="submission" date="2018-06" db="EMBL/GenBank/DDBJ databases">
        <authorList>
            <consortium name="Pathogen Informatics"/>
            <person name="Doyle S."/>
        </authorList>
    </citation>
    <scope>NUCLEOTIDE SEQUENCE [LARGE SCALE GENOMIC DNA]</scope>
    <source>
        <strain evidence="3 4">NCTC13350</strain>
    </source>
</reference>
<dbReference type="AlphaFoldDB" id="A0A378ZWV1"/>
<gene>
    <name evidence="3" type="ORF">NCTC13350_02403</name>
</gene>
<dbReference type="InterPro" id="IPR001387">
    <property type="entry name" value="Cro/C1-type_HTH"/>
</dbReference>
<name>A0A378ZWV1_9HYPH</name>
<evidence type="ECO:0000259" key="1">
    <source>
        <dbReference type="Pfam" id="PF09722"/>
    </source>
</evidence>
<evidence type="ECO:0000259" key="2">
    <source>
        <dbReference type="Pfam" id="PF20432"/>
    </source>
</evidence>
<organism evidence="3 4">
    <name type="scientific">Pannonibacter phragmitetus</name>
    <dbReference type="NCBI Taxonomy" id="121719"/>
    <lineage>
        <taxon>Bacteria</taxon>
        <taxon>Pseudomonadati</taxon>
        <taxon>Pseudomonadota</taxon>
        <taxon>Alphaproteobacteria</taxon>
        <taxon>Hyphomicrobiales</taxon>
        <taxon>Stappiaceae</taxon>
        <taxon>Pannonibacter</taxon>
    </lineage>
</organism>
<feature type="domain" description="Antitoxin Xre-like helix-turn-helix" evidence="2">
    <location>
        <begin position="10"/>
        <end position="71"/>
    </location>
</feature>
<evidence type="ECO:0000313" key="4">
    <source>
        <dbReference type="Proteomes" id="UP000255000"/>
    </source>
</evidence>
<dbReference type="Pfam" id="PF09722">
    <property type="entry name" value="Xre_MbcA_ParS_C"/>
    <property type="match status" value="1"/>
</dbReference>